<evidence type="ECO:0000259" key="1">
    <source>
        <dbReference type="PROSITE" id="PS50181"/>
    </source>
</evidence>
<proteinExistence type="predicted"/>
<evidence type="ECO:0000313" key="3">
    <source>
        <dbReference type="Proteomes" id="UP000800039"/>
    </source>
</evidence>
<dbReference type="SMART" id="SM00256">
    <property type="entry name" value="FBOX"/>
    <property type="match status" value="1"/>
</dbReference>
<organism evidence="2 3">
    <name type="scientific">Cucurbitaria berberidis CBS 394.84</name>
    <dbReference type="NCBI Taxonomy" id="1168544"/>
    <lineage>
        <taxon>Eukaryota</taxon>
        <taxon>Fungi</taxon>
        <taxon>Dikarya</taxon>
        <taxon>Ascomycota</taxon>
        <taxon>Pezizomycotina</taxon>
        <taxon>Dothideomycetes</taxon>
        <taxon>Pleosporomycetidae</taxon>
        <taxon>Pleosporales</taxon>
        <taxon>Pleosporineae</taxon>
        <taxon>Cucurbitariaceae</taxon>
        <taxon>Cucurbitaria</taxon>
    </lineage>
</organism>
<reference evidence="2" key="1">
    <citation type="submission" date="2020-01" db="EMBL/GenBank/DDBJ databases">
        <authorList>
            <consortium name="DOE Joint Genome Institute"/>
            <person name="Haridas S."/>
            <person name="Albert R."/>
            <person name="Binder M."/>
            <person name="Bloem J."/>
            <person name="Labutti K."/>
            <person name="Salamov A."/>
            <person name="Andreopoulos B."/>
            <person name="Baker S.E."/>
            <person name="Barry K."/>
            <person name="Bills G."/>
            <person name="Bluhm B.H."/>
            <person name="Cannon C."/>
            <person name="Castanera R."/>
            <person name="Culley D.E."/>
            <person name="Daum C."/>
            <person name="Ezra D."/>
            <person name="Gonzalez J.B."/>
            <person name="Henrissat B."/>
            <person name="Kuo A."/>
            <person name="Liang C."/>
            <person name="Lipzen A."/>
            <person name="Lutzoni F."/>
            <person name="Magnuson J."/>
            <person name="Mondo S."/>
            <person name="Nolan M."/>
            <person name="Ohm R."/>
            <person name="Pangilinan J."/>
            <person name="Park H.-J."/>
            <person name="Ramirez L."/>
            <person name="Alfaro M."/>
            <person name="Sun H."/>
            <person name="Tritt A."/>
            <person name="Yoshinaga Y."/>
            <person name="Zwiers L.-H."/>
            <person name="Turgeon B.G."/>
            <person name="Goodwin S.B."/>
            <person name="Spatafora J.W."/>
            <person name="Crous P.W."/>
            <person name="Grigoriev I.V."/>
        </authorList>
    </citation>
    <scope>NUCLEOTIDE SEQUENCE</scope>
    <source>
        <strain evidence="2">CBS 394.84</strain>
    </source>
</reference>
<dbReference type="RefSeq" id="XP_040783336.1">
    <property type="nucleotide sequence ID" value="XM_040937346.1"/>
</dbReference>
<keyword evidence="3" id="KW-1185">Reference proteome</keyword>
<accession>A0A9P4L4D3</accession>
<dbReference type="PROSITE" id="PS50181">
    <property type="entry name" value="FBOX"/>
    <property type="match status" value="1"/>
</dbReference>
<name>A0A9P4L4D3_9PLEO</name>
<gene>
    <name evidence="2" type="ORF">K460DRAFT_410184</name>
</gene>
<evidence type="ECO:0000313" key="2">
    <source>
        <dbReference type="EMBL" id="KAF1840773.1"/>
    </source>
</evidence>
<dbReference type="InterPro" id="IPR036047">
    <property type="entry name" value="F-box-like_dom_sf"/>
</dbReference>
<dbReference type="Proteomes" id="UP000800039">
    <property type="component" value="Unassembled WGS sequence"/>
</dbReference>
<dbReference type="Gene3D" id="1.20.1280.50">
    <property type="match status" value="1"/>
</dbReference>
<feature type="domain" description="F-box" evidence="1">
    <location>
        <begin position="1"/>
        <end position="47"/>
    </location>
</feature>
<sequence length="258" mass="29850">MAPHIPPEILQTIFRNLGFFDLLRCQRVCKAWAGYLPGDDPELHRKLFSKAEFAEQEEEDEEPRFSIKMKAPVDVLKIEGMLPKLAFGLEIKVRSPSGFDEDTIFHPLVRNLAANMNLISPGFKLPRGERYNSDGELSTPYFAFRTFEELREKTCMPKGYKYKDGSWRNMLMCVPAIEQVQVHFEWPLNGYHRMYTIEKRLAKGVTVRQFAGAVRRMLARAEDDVTRLSGRLSVYCENCGMNEDAECELSDDDDYSDW</sequence>
<dbReference type="EMBL" id="ML976619">
    <property type="protein sequence ID" value="KAF1840773.1"/>
    <property type="molecule type" value="Genomic_DNA"/>
</dbReference>
<dbReference type="Pfam" id="PF12937">
    <property type="entry name" value="F-box-like"/>
    <property type="match status" value="1"/>
</dbReference>
<dbReference type="AlphaFoldDB" id="A0A9P4L4D3"/>
<dbReference type="InterPro" id="IPR001810">
    <property type="entry name" value="F-box_dom"/>
</dbReference>
<dbReference type="GeneID" id="63854596"/>
<dbReference type="CDD" id="cd09917">
    <property type="entry name" value="F-box_SF"/>
    <property type="match status" value="1"/>
</dbReference>
<comment type="caution">
    <text evidence="2">The sequence shown here is derived from an EMBL/GenBank/DDBJ whole genome shotgun (WGS) entry which is preliminary data.</text>
</comment>
<dbReference type="OrthoDB" id="3800738at2759"/>
<dbReference type="SUPFAM" id="SSF81383">
    <property type="entry name" value="F-box domain"/>
    <property type="match status" value="1"/>
</dbReference>
<protein>
    <recommendedName>
        <fullName evidence="1">F-box domain-containing protein</fullName>
    </recommendedName>
</protein>